<reference evidence="1 2" key="1">
    <citation type="journal article" date="2016" name="DNA Res.">
        <title>The draft genome of MD-2 pineapple using hybrid error correction of long reads.</title>
        <authorList>
            <person name="Redwan R.M."/>
            <person name="Saidin A."/>
            <person name="Kumar S.V."/>
        </authorList>
    </citation>
    <scope>NUCLEOTIDE SEQUENCE [LARGE SCALE GENOMIC DNA]</scope>
    <source>
        <strain evidence="2">cv. MD2</strain>
        <tissue evidence="1">Leaf</tissue>
    </source>
</reference>
<name>A0A199W7M4_ANACO</name>
<evidence type="ECO:0000313" key="1">
    <source>
        <dbReference type="EMBL" id="OAY85457.1"/>
    </source>
</evidence>
<accession>A0A199W7M4</accession>
<gene>
    <name evidence="1" type="ORF">ACMD2_16953</name>
</gene>
<protein>
    <submittedName>
        <fullName evidence="1">Uncharacterized protein</fullName>
    </submittedName>
</protein>
<evidence type="ECO:0000313" key="2">
    <source>
        <dbReference type="Proteomes" id="UP000092600"/>
    </source>
</evidence>
<proteinExistence type="predicted"/>
<dbReference type="Proteomes" id="UP000092600">
    <property type="component" value="Unassembled WGS sequence"/>
</dbReference>
<feature type="non-terminal residue" evidence="1">
    <location>
        <position position="68"/>
    </location>
</feature>
<organism evidence="1 2">
    <name type="scientific">Ananas comosus</name>
    <name type="common">Pineapple</name>
    <name type="synonym">Ananas ananas</name>
    <dbReference type="NCBI Taxonomy" id="4615"/>
    <lineage>
        <taxon>Eukaryota</taxon>
        <taxon>Viridiplantae</taxon>
        <taxon>Streptophyta</taxon>
        <taxon>Embryophyta</taxon>
        <taxon>Tracheophyta</taxon>
        <taxon>Spermatophyta</taxon>
        <taxon>Magnoliopsida</taxon>
        <taxon>Liliopsida</taxon>
        <taxon>Poales</taxon>
        <taxon>Bromeliaceae</taxon>
        <taxon>Bromelioideae</taxon>
        <taxon>Ananas</taxon>
    </lineage>
</organism>
<comment type="caution">
    <text evidence="1">The sequence shown here is derived from an EMBL/GenBank/DDBJ whole genome shotgun (WGS) entry which is preliminary data.</text>
</comment>
<dbReference type="EMBL" id="LSRQ01000089">
    <property type="protein sequence ID" value="OAY85457.1"/>
    <property type="molecule type" value="Genomic_DNA"/>
</dbReference>
<sequence>MYGIIVGAMFVRNRWQDMVVVGKMVRETVERACCRGDVAEEDHNTNVLNQLLAAAKASNGYMVKLGQT</sequence>
<dbReference type="AlphaFoldDB" id="A0A199W7M4"/>